<feature type="transmembrane region" description="Helical" evidence="1">
    <location>
        <begin position="27"/>
        <end position="44"/>
    </location>
</feature>
<comment type="caution">
    <text evidence="2">The sequence shown here is derived from an EMBL/GenBank/DDBJ whole genome shotgun (WGS) entry which is preliminary data.</text>
</comment>
<evidence type="ECO:0000313" key="3">
    <source>
        <dbReference type="Proteomes" id="UP000664332"/>
    </source>
</evidence>
<dbReference type="EMBL" id="JAFLEQ010000016">
    <property type="protein sequence ID" value="MBN9644945.1"/>
    <property type="molecule type" value="Genomic_DNA"/>
</dbReference>
<keyword evidence="3" id="KW-1185">Reference proteome</keyword>
<feature type="transmembrane region" description="Helical" evidence="1">
    <location>
        <begin position="50"/>
        <end position="72"/>
    </location>
</feature>
<dbReference type="Proteomes" id="UP000664332">
    <property type="component" value="Unassembled WGS sequence"/>
</dbReference>
<proteinExistence type="predicted"/>
<evidence type="ECO:0000313" key="2">
    <source>
        <dbReference type="EMBL" id="MBN9644945.1"/>
    </source>
</evidence>
<keyword evidence="1" id="KW-0812">Transmembrane</keyword>
<evidence type="ECO:0000256" key="1">
    <source>
        <dbReference type="SAM" id="Phobius"/>
    </source>
</evidence>
<evidence type="ECO:0008006" key="4">
    <source>
        <dbReference type="Google" id="ProtNLM"/>
    </source>
</evidence>
<reference evidence="2" key="1">
    <citation type="submission" date="2021-03" db="EMBL/GenBank/DDBJ databases">
        <authorList>
            <person name="Sun Q."/>
        </authorList>
    </citation>
    <scope>NUCLEOTIDE SEQUENCE</scope>
    <source>
        <strain evidence="2">CCM 8862</strain>
    </source>
</reference>
<organism evidence="2 3">
    <name type="scientific">Corynebacterium mendelii</name>
    <dbReference type="NCBI Taxonomy" id="2765362"/>
    <lineage>
        <taxon>Bacteria</taxon>
        <taxon>Bacillati</taxon>
        <taxon>Actinomycetota</taxon>
        <taxon>Actinomycetes</taxon>
        <taxon>Mycobacteriales</taxon>
        <taxon>Corynebacteriaceae</taxon>
        <taxon>Corynebacterium</taxon>
    </lineage>
</organism>
<sequence>MTPATNTGTSSYDDQTLPLKKATRSGAIGLAAVAVLSCIGWYAADGIPGAWGAGLGSLIGGVFILVTVLLTLATAGKTAAVTGAVVLGGWLIKLLVLVAVMATLRPLDFYSRPALFATVCVVLVVMLAAETRAVLTTRTVYVGK</sequence>
<keyword evidence="1" id="KW-0472">Membrane</keyword>
<protein>
    <recommendedName>
        <fullName evidence="4">ATP synthase protein I</fullName>
    </recommendedName>
</protein>
<gene>
    <name evidence="2" type="ORF">JZY06_10030</name>
</gene>
<dbReference type="AlphaFoldDB" id="A0A939IXX9"/>
<feature type="transmembrane region" description="Helical" evidence="1">
    <location>
        <begin position="79"/>
        <end position="104"/>
    </location>
</feature>
<accession>A0A939IXX9</accession>
<dbReference type="RefSeq" id="WP_207279399.1">
    <property type="nucleotide sequence ID" value="NZ_JAFLEQ010000016.1"/>
</dbReference>
<feature type="transmembrane region" description="Helical" evidence="1">
    <location>
        <begin position="110"/>
        <end position="129"/>
    </location>
</feature>
<name>A0A939IXX9_9CORY</name>
<keyword evidence="1" id="KW-1133">Transmembrane helix</keyword>